<dbReference type="SUPFAM" id="SSF47240">
    <property type="entry name" value="Ferritin-like"/>
    <property type="match status" value="1"/>
</dbReference>
<dbReference type="EMBL" id="JBHSUS010000001">
    <property type="protein sequence ID" value="MFC6441413.1"/>
    <property type="molecule type" value="Genomic_DNA"/>
</dbReference>
<dbReference type="Pfam" id="PF09968">
    <property type="entry name" value="DUF2202"/>
    <property type="match status" value="1"/>
</dbReference>
<organism evidence="2 3">
    <name type="scientific">Pseudobowmanella zhangzhouensis</name>
    <dbReference type="NCBI Taxonomy" id="1537679"/>
    <lineage>
        <taxon>Bacteria</taxon>
        <taxon>Pseudomonadati</taxon>
        <taxon>Pseudomonadota</taxon>
        <taxon>Gammaproteobacteria</taxon>
        <taxon>Alteromonadales</taxon>
        <taxon>Alteromonadaceae</taxon>
    </lineage>
</organism>
<comment type="caution">
    <text evidence="2">The sequence shown here is derived from an EMBL/GenBank/DDBJ whole genome shotgun (WGS) entry which is preliminary data.</text>
</comment>
<proteinExistence type="predicted"/>
<feature type="domain" description="DUF2202" evidence="1">
    <location>
        <begin position="58"/>
        <end position="218"/>
    </location>
</feature>
<dbReference type="CDD" id="cd01048">
    <property type="entry name" value="Ferritin_like_AB2"/>
    <property type="match status" value="1"/>
</dbReference>
<dbReference type="Proteomes" id="UP001596364">
    <property type="component" value="Unassembled WGS sequence"/>
</dbReference>
<name>A0ABW1XNC5_9ALTE</name>
<dbReference type="RefSeq" id="WP_165490723.1">
    <property type="nucleotide sequence ID" value="NZ_JBHSUS010000001.1"/>
</dbReference>
<evidence type="ECO:0000313" key="2">
    <source>
        <dbReference type="EMBL" id="MFC6441413.1"/>
    </source>
</evidence>
<sequence length="223" mass="24423">MRYFLLIVILVLLGGCGGDGGSISIASVDRNGYTTVNNNQLSVQLTNLTVGTLSADETAGVLLMREEEKLARDVYRSLANLFSQPIFDNIADIEETHMQAMLLLVQRYNLTDPVGSQGIGSFTDPQLQQLYVQLVDEGSSDLVAGLSIGARIEELDIADISRLETQLEDNADIALVYDNLKRGSRNHLRAFYQQIVSNGGSYTPVYLSADEFNAIINSDIERG</sequence>
<dbReference type="InterPro" id="IPR012347">
    <property type="entry name" value="Ferritin-like"/>
</dbReference>
<dbReference type="InterPro" id="IPR019243">
    <property type="entry name" value="DUF2202"/>
</dbReference>
<evidence type="ECO:0000313" key="3">
    <source>
        <dbReference type="Proteomes" id="UP001596364"/>
    </source>
</evidence>
<dbReference type="InterPro" id="IPR009078">
    <property type="entry name" value="Ferritin-like_SF"/>
</dbReference>
<gene>
    <name evidence="2" type="ORF">ACFP85_14770</name>
</gene>
<protein>
    <submittedName>
        <fullName evidence="2">DUF2202 domain-containing protein</fullName>
    </submittedName>
</protein>
<dbReference type="PROSITE" id="PS51257">
    <property type="entry name" value="PROKAR_LIPOPROTEIN"/>
    <property type="match status" value="1"/>
</dbReference>
<dbReference type="Gene3D" id="1.20.1260.10">
    <property type="match status" value="1"/>
</dbReference>
<reference evidence="3" key="1">
    <citation type="journal article" date="2019" name="Int. J. Syst. Evol. Microbiol.">
        <title>The Global Catalogue of Microorganisms (GCM) 10K type strain sequencing project: providing services to taxonomists for standard genome sequencing and annotation.</title>
        <authorList>
            <consortium name="The Broad Institute Genomics Platform"/>
            <consortium name="The Broad Institute Genome Sequencing Center for Infectious Disease"/>
            <person name="Wu L."/>
            <person name="Ma J."/>
        </authorList>
    </citation>
    <scope>NUCLEOTIDE SEQUENCE [LARGE SCALE GENOMIC DNA]</scope>
    <source>
        <strain evidence="3">CGMCC 1.16031</strain>
    </source>
</reference>
<keyword evidence="3" id="KW-1185">Reference proteome</keyword>
<accession>A0ABW1XNC5</accession>
<evidence type="ECO:0000259" key="1">
    <source>
        <dbReference type="Pfam" id="PF09968"/>
    </source>
</evidence>